<dbReference type="PANTHER" id="PTHR10366:SF564">
    <property type="entry name" value="STEROL-4-ALPHA-CARBOXYLATE 3-DEHYDROGENASE, DECARBOXYLATING"/>
    <property type="match status" value="1"/>
</dbReference>
<organism evidence="5 6">
    <name type="scientific">Paenibacillus glycanilyticus</name>
    <dbReference type="NCBI Taxonomy" id="126569"/>
    <lineage>
        <taxon>Bacteria</taxon>
        <taxon>Bacillati</taxon>
        <taxon>Bacillota</taxon>
        <taxon>Bacilli</taxon>
        <taxon>Bacillales</taxon>
        <taxon>Paenibacillaceae</taxon>
        <taxon>Paenibacillus</taxon>
    </lineage>
</organism>
<dbReference type="InterPro" id="IPR050425">
    <property type="entry name" value="NAD(P)_dehydrat-like"/>
</dbReference>
<sequence>MPENNNPLVLVTGGSGFIAVHIILKLLEQGFRVRTTLRTMGRQEEVKGMLRSGGITRFDDLSFIQADLSSDLHWDEAVKGAEYVIHVASPTPNKAYKDENEMIQPARDGVLRVLRAARDAGVKRVVLTSAFGAIGVGHKNHKGPYTEEDWSNTDAANVHAYQKSKTIAEKAAWAFVRQEGNGLELSTVNPVGVMGPILGNDYSHSNSSVRQMLEGKLKSVPKIYSDYVDVRDVADLHLLAMLRPEANGERFIASSSENLSMLDVAAILRKQLGEDAKNAPTGELPNLVVRAIAIFNPQLRMVASLLGQDMSTSNRKAKQLLGWSPRSAEEAIAATGKSMVKIMKEQKKP</sequence>
<accession>A0ABQ6GFS4</accession>
<keyword evidence="3" id="KW-0812">Transmembrane</keyword>
<dbReference type="Proteomes" id="UP001157114">
    <property type="component" value="Unassembled WGS sequence"/>
</dbReference>
<gene>
    <name evidence="5" type="ORF">MU1_40950</name>
</gene>
<comment type="caution">
    <text evidence="5">The sequence shown here is derived from an EMBL/GenBank/DDBJ whole genome shotgun (WGS) entry which is preliminary data.</text>
</comment>
<evidence type="ECO:0000313" key="6">
    <source>
        <dbReference type="Proteomes" id="UP001157114"/>
    </source>
</evidence>
<dbReference type="InterPro" id="IPR001509">
    <property type="entry name" value="Epimerase_deHydtase"/>
</dbReference>
<reference evidence="5 6" key="1">
    <citation type="submission" date="2023-03" db="EMBL/GenBank/DDBJ databases">
        <title>Draft genome sequence of the bacteria which degrade cell wall of Tricholomamatutake.</title>
        <authorList>
            <person name="Konishi Y."/>
            <person name="Fukuta Y."/>
            <person name="Shirasaka N."/>
        </authorList>
    </citation>
    <scope>NUCLEOTIDE SEQUENCE [LARGE SCALE GENOMIC DNA]</scope>
    <source>
        <strain evidence="6">mu1</strain>
    </source>
</reference>
<evidence type="ECO:0000256" key="1">
    <source>
        <dbReference type="ARBA" id="ARBA00023002"/>
    </source>
</evidence>
<dbReference type="Gene3D" id="3.40.50.720">
    <property type="entry name" value="NAD(P)-binding Rossmann-like Domain"/>
    <property type="match status" value="1"/>
</dbReference>
<keyword evidence="1" id="KW-0560">Oxidoreductase</keyword>
<protein>
    <submittedName>
        <fullName evidence="5">Nucleoside-diphosphate sugar epimerase</fullName>
    </submittedName>
</protein>
<feature type="domain" description="NAD-dependent epimerase/dehydratase" evidence="4">
    <location>
        <begin position="9"/>
        <end position="247"/>
    </location>
</feature>
<dbReference type="PANTHER" id="PTHR10366">
    <property type="entry name" value="NAD DEPENDENT EPIMERASE/DEHYDRATASE"/>
    <property type="match status" value="1"/>
</dbReference>
<feature type="transmembrane region" description="Helical" evidence="3">
    <location>
        <begin position="6"/>
        <end position="24"/>
    </location>
</feature>
<evidence type="ECO:0000256" key="2">
    <source>
        <dbReference type="ARBA" id="ARBA00023445"/>
    </source>
</evidence>
<keyword evidence="3" id="KW-0472">Membrane</keyword>
<evidence type="ECO:0000259" key="4">
    <source>
        <dbReference type="Pfam" id="PF01370"/>
    </source>
</evidence>
<dbReference type="EMBL" id="BSSQ01000016">
    <property type="protein sequence ID" value="GLX69749.1"/>
    <property type="molecule type" value="Genomic_DNA"/>
</dbReference>
<keyword evidence="3" id="KW-1133">Transmembrane helix</keyword>
<dbReference type="RefSeq" id="WP_284240530.1">
    <property type="nucleotide sequence ID" value="NZ_BSSQ01000016.1"/>
</dbReference>
<keyword evidence="6" id="KW-1185">Reference proteome</keyword>
<dbReference type="SUPFAM" id="SSF51735">
    <property type="entry name" value="NAD(P)-binding Rossmann-fold domains"/>
    <property type="match status" value="1"/>
</dbReference>
<comment type="similarity">
    <text evidence="2">Belongs to the NAD(P)-dependent epimerase/dehydratase family. Dihydroflavonol-4-reductase subfamily.</text>
</comment>
<dbReference type="Pfam" id="PF01370">
    <property type="entry name" value="Epimerase"/>
    <property type="match status" value="1"/>
</dbReference>
<dbReference type="InterPro" id="IPR036291">
    <property type="entry name" value="NAD(P)-bd_dom_sf"/>
</dbReference>
<proteinExistence type="inferred from homology"/>
<evidence type="ECO:0000256" key="3">
    <source>
        <dbReference type="SAM" id="Phobius"/>
    </source>
</evidence>
<name>A0ABQ6GFS4_9BACL</name>
<dbReference type="CDD" id="cd05227">
    <property type="entry name" value="AR_SDR_e"/>
    <property type="match status" value="1"/>
</dbReference>
<evidence type="ECO:0000313" key="5">
    <source>
        <dbReference type="EMBL" id="GLX69749.1"/>
    </source>
</evidence>